<evidence type="ECO:0000256" key="10">
    <source>
        <dbReference type="ARBA" id="ARBA00048639"/>
    </source>
</evidence>
<dbReference type="InterPro" id="IPR013785">
    <property type="entry name" value="Aldolase_TIM"/>
</dbReference>
<protein>
    <recommendedName>
        <fullName evidence="5 11">Dihydroorotate dehydrogenase (quinone), mitochondrial</fullName>
        <shortName evidence="11">DHOdehase</shortName>
        <ecNumber evidence="4 11">1.3.5.2</ecNumber>
    </recommendedName>
</protein>
<keyword evidence="7 11" id="KW-0288">FMN</keyword>
<keyword evidence="15" id="KW-1185">Reference proteome</keyword>
<organism evidence="14 15">
    <name type="scientific">Vanrija pseudolonga</name>
    <dbReference type="NCBI Taxonomy" id="143232"/>
    <lineage>
        <taxon>Eukaryota</taxon>
        <taxon>Fungi</taxon>
        <taxon>Dikarya</taxon>
        <taxon>Basidiomycota</taxon>
        <taxon>Agaricomycotina</taxon>
        <taxon>Tremellomycetes</taxon>
        <taxon>Trichosporonales</taxon>
        <taxon>Trichosporonaceae</taxon>
        <taxon>Vanrija</taxon>
    </lineage>
</organism>
<dbReference type="AlphaFoldDB" id="A0AAF0Y1R9"/>
<dbReference type="InterPro" id="IPR050074">
    <property type="entry name" value="DHO_dehydrogenase"/>
</dbReference>
<dbReference type="PANTHER" id="PTHR48109:SF4">
    <property type="entry name" value="DIHYDROOROTATE DEHYDROGENASE (QUINONE), MITOCHONDRIAL"/>
    <property type="match status" value="1"/>
</dbReference>
<dbReference type="Proteomes" id="UP000827549">
    <property type="component" value="Chromosome 2"/>
</dbReference>
<dbReference type="SUPFAM" id="SSF51395">
    <property type="entry name" value="FMN-linked oxidoreductases"/>
    <property type="match status" value="1"/>
</dbReference>
<evidence type="ECO:0000259" key="13">
    <source>
        <dbReference type="Pfam" id="PF01180"/>
    </source>
</evidence>
<evidence type="ECO:0000256" key="9">
    <source>
        <dbReference type="ARBA" id="ARBA00023136"/>
    </source>
</evidence>
<keyword evidence="11" id="KW-0999">Mitochondrion inner membrane</keyword>
<comment type="subcellular location">
    <subcellularLocation>
        <location evidence="1">Membrane</location>
    </subcellularLocation>
    <subcellularLocation>
        <location evidence="11">Mitochondrion inner membrane</location>
        <topology evidence="11">Single-pass membrane protein</topology>
    </subcellularLocation>
</comment>
<evidence type="ECO:0000256" key="5">
    <source>
        <dbReference type="ARBA" id="ARBA00017599"/>
    </source>
</evidence>
<comment type="catalytic activity">
    <reaction evidence="10 11">
        <text>(S)-dihydroorotate + a quinone = orotate + a quinol</text>
        <dbReference type="Rhea" id="RHEA:30187"/>
        <dbReference type="ChEBI" id="CHEBI:24646"/>
        <dbReference type="ChEBI" id="CHEBI:30839"/>
        <dbReference type="ChEBI" id="CHEBI:30864"/>
        <dbReference type="ChEBI" id="CHEBI:132124"/>
        <dbReference type="EC" id="1.3.5.2"/>
    </reaction>
</comment>
<dbReference type="GO" id="GO:0006207">
    <property type="term" value="P:'de novo' pyrimidine nucleobase biosynthetic process"/>
    <property type="evidence" value="ECO:0007669"/>
    <property type="project" value="InterPro"/>
</dbReference>
<dbReference type="NCBIfam" id="NF003652">
    <property type="entry name" value="PRK05286.2-5"/>
    <property type="match status" value="1"/>
</dbReference>
<evidence type="ECO:0000256" key="8">
    <source>
        <dbReference type="ARBA" id="ARBA00023002"/>
    </source>
</evidence>
<accession>A0AAF0Y1R9</accession>
<evidence type="ECO:0000313" key="15">
    <source>
        <dbReference type="Proteomes" id="UP000827549"/>
    </source>
</evidence>
<comment type="similarity">
    <text evidence="3 11">Belongs to the dihydroorotate dehydrogenase family. Type 2 subfamily.</text>
</comment>
<comment type="cofactor">
    <cofactor evidence="11">
        <name>FMN</name>
        <dbReference type="ChEBI" id="CHEBI:58210"/>
    </cofactor>
    <text evidence="11">Binds 1 FMN per subunit.</text>
</comment>
<dbReference type="InterPro" id="IPR005720">
    <property type="entry name" value="Dihydroorotate_DH_cat"/>
</dbReference>
<dbReference type="PANTHER" id="PTHR48109">
    <property type="entry name" value="DIHYDROOROTATE DEHYDROGENASE (QUINONE), MITOCHONDRIAL-RELATED"/>
    <property type="match status" value="1"/>
</dbReference>
<evidence type="ECO:0000313" key="14">
    <source>
        <dbReference type="EMBL" id="WOO78500.1"/>
    </source>
</evidence>
<dbReference type="PROSITE" id="PS00912">
    <property type="entry name" value="DHODEHASE_2"/>
    <property type="match status" value="1"/>
</dbReference>
<evidence type="ECO:0000256" key="2">
    <source>
        <dbReference type="ARBA" id="ARBA00005161"/>
    </source>
</evidence>
<dbReference type="GO" id="GO:0106430">
    <property type="term" value="F:dihydroorotate dehydrogenase (quinone) activity"/>
    <property type="evidence" value="ECO:0007669"/>
    <property type="project" value="UniProtKB-EC"/>
</dbReference>
<evidence type="ECO:0000256" key="7">
    <source>
        <dbReference type="ARBA" id="ARBA00022643"/>
    </source>
</evidence>
<dbReference type="PROSITE" id="PS00911">
    <property type="entry name" value="DHODEHASE_1"/>
    <property type="match status" value="1"/>
</dbReference>
<evidence type="ECO:0000256" key="3">
    <source>
        <dbReference type="ARBA" id="ARBA00005359"/>
    </source>
</evidence>
<evidence type="ECO:0000256" key="12">
    <source>
        <dbReference type="SAM" id="MobiDB-lite"/>
    </source>
</evidence>
<dbReference type="Gene3D" id="3.20.20.70">
    <property type="entry name" value="Aldolase class I"/>
    <property type="match status" value="1"/>
</dbReference>
<proteinExistence type="inferred from homology"/>
<dbReference type="GeneID" id="87805298"/>
<dbReference type="EC" id="1.3.5.2" evidence="4 11"/>
<reference evidence="14" key="1">
    <citation type="submission" date="2023-10" db="EMBL/GenBank/DDBJ databases">
        <authorList>
            <person name="Noh H."/>
        </authorList>
    </citation>
    <scope>NUCLEOTIDE SEQUENCE</scope>
    <source>
        <strain evidence="14">DUCC4014</strain>
    </source>
</reference>
<dbReference type="GO" id="GO:0009220">
    <property type="term" value="P:pyrimidine ribonucleotide biosynthetic process"/>
    <property type="evidence" value="ECO:0007669"/>
    <property type="project" value="TreeGrafter"/>
</dbReference>
<dbReference type="EMBL" id="CP086715">
    <property type="protein sequence ID" value="WOO78500.1"/>
    <property type="molecule type" value="Genomic_DNA"/>
</dbReference>
<feature type="region of interest" description="Disordered" evidence="12">
    <location>
        <begin position="560"/>
        <end position="590"/>
    </location>
</feature>
<gene>
    <name evidence="14" type="primary">URA9</name>
    <name evidence="14" type="ORF">LOC62_02G002047</name>
</gene>
<feature type="domain" description="Dihydroorotate dehydrogenase catalytic" evidence="13">
    <location>
        <begin position="123"/>
        <end position="443"/>
    </location>
</feature>
<dbReference type="RefSeq" id="XP_062624532.1">
    <property type="nucleotide sequence ID" value="XM_062768548.1"/>
</dbReference>
<dbReference type="Pfam" id="PF01180">
    <property type="entry name" value="DHO_dh"/>
    <property type="match status" value="1"/>
</dbReference>
<keyword evidence="6 11" id="KW-0285">Flavoprotein</keyword>
<evidence type="ECO:0000256" key="4">
    <source>
        <dbReference type="ARBA" id="ARBA00012791"/>
    </source>
</evidence>
<dbReference type="NCBIfam" id="TIGR01036">
    <property type="entry name" value="pyrD_sub2"/>
    <property type="match status" value="1"/>
</dbReference>
<keyword evidence="8 11" id="KW-0560">Oxidoreductase</keyword>
<keyword evidence="11" id="KW-0496">Mitochondrion</keyword>
<sequence>MIRRLPSSLSRPLVSPLAATTSRHAAAAVRFNSSIGKPTHPLGQNSGTTHPRRWIAGSLAIGTSAILVAYYYDSRSVVHEHVVMPLIRRLVPDAEDGHKIAVKILSLPSWARPHDTGVDGPELETELFGLPLSNPVGVAAGFDKDAQAIDGLFDLGFGYVEVGSVTPVPQPGNPKPRFFRLEEDDAAINRYGFNSLGHGHALAQLRSRLVRFSQEHPTLFPNATGNPLPPDGLPRSLRPGHILGVNLGKNKTSPADSNEGYVKGVRLLGPYADVIVINVSSPNTPGLRALQGAEELERLLSDVKAEREKIVQNGLPKIAVKVTCDLSEEGLADVAAAVRKTGIDGVIISNTTLRREGLQSENKDQVGGLSGRPLFPYALAALKTLRPLLPPSVPIIGAGGIWTGEDALAMARAGASTVQVYTSFGYRGVGTPALIKDEVSRLLVPADATWREQIGADFKDTHLGWDESRVAAESARLRAEAASLADVLRQAAEKDSLASLVAETEAALARYNTPSSPAAAAAAAPKAIGAAPASTPAAAPTVGLITGVPEVAVVPASDAPLPIEAPAPVPEPTRQDAWADEVRSGPRRLV</sequence>
<evidence type="ECO:0000256" key="1">
    <source>
        <dbReference type="ARBA" id="ARBA00004370"/>
    </source>
</evidence>
<dbReference type="CDD" id="cd04738">
    <property type="entry name" value="DHOD_2_like"/>
    <property type="match status" value="1"/>
</dbReference>
<evidence type="ECO:0000256" key="11">
    <source>
        <dbReference type="RuleBase" id="RU361255"/>
    </source>
</evidence>
<dbReference type="InterPro" id="IPR005719">
    <property type="entry name" value="Dihydroorotate_DH_2"/>
</dbReference>
<name>A0AAF0Y1R9_9TREE</name>
<evidence type="ECO:0000256" key="6">
    <source>
        <dbReference type="ARBA" id="ARBA00022630"/>
    </source>
</evidence>
<dbReference type="InterPro" id="IPR001295">
    <property type="entry name" value="Dihydroorotate_DH_CS"/>
</dbReference>
<dbReference type="GO" id="GO:0005743">
    <property type="term" value="C:mitochondrial inner membrane"/>
    <property type="evidence" value="ECO:0007669"/>
    <property type="project" value="UniProtKB-SubCell"/>
</dbReference>
<keyword evidence="9" id="KW-0472">Membrane</keyword>
<comment type="pathway">
    <text evidence="2 11">Pyrimidine metabolism; UMP biosynthesis via de novo pathway; orotate from (S)-dihydroorotate (quinone route): step 1/1.</text>
</comment>